<name>A0A1W2D8Y9_9MICO</name>
<feature type="compositionally biased region" description="Acidic residues" evidence="1">
    <location>
        <begin position="23"/>
        <end position="38"/>
    </location>
</feature>
<dbReference type="RefSeq" id="WP_159451240.1">
    <property type="nucleotide sequence ID" value="NZ_FWXN01000015.1"/>
</dbReference>
<gene>
    <name evidence="2" type="ORF">SAMN06296429_11543</name>
</gene>
<organism evidence="2 3">
    <name type="scientific">Janibacter indicus</name>
    <dbReference type="NCBI Taxonomy" id="857417"/>
    <lineage>
        <taxon>Bacteria</taxon>
        <taxon>Bacillati</taxon>
        <taxon>Actinomycetota</taxon>
        <taxon>Actinomycetes</taxon>
        <taxon>Micrococcales</taxon>
        <taxon>Intrasporangiaceae</taxon>
        <taxon>Janibacter</taxon>
    </lineage>
</organism>
<sequence>MTEPSHTVWEDEEAAREAALAEEGLDLEPEATGGDETDPSGSDEPA</sequence>
<reference evidence="2 3" key="1">
    <citation type="submission" date="2017-04" db="EMBL/GenBank/DDBJ databases">
        <authorList>
            <person name="Afonso C.L."/>
            <person name="Miller P.J."/>
            <person name="Scott M.A."/>
            <person name="Spackman E."/>
            <person name="Goraichik I."/>
            <person name="Dimitrov K.M."/>
            <person name="Suarez D.L."/>
            <person name="Swayne D.E."/>
        </authorList>
    </citation>
    <scope>NUCLEOTIDE SEQUENCE [LARGE SCALE GENOMIC DNA]</scope>
    <source>
        <strain evidence="2 3">CGMCC 1.12511</strain>
    </source>
</reference>
<evidence type="ECO:0000313" key="3">
    <source>
        <dbReference type="Proteomes" id="UP000192634"/>
    </source>
</evidence>
<evidence type="ECO:0000256" key="1">
    <source>
        <dbReference type="SAM" id="MobiDB-lite"/>
    </source>
</evidence>
<dbReference type="EMBL" id="FWXN01000015">
    <property type="protein sequence ID" value="SMC93636.1"/>
    <property type="molecule type" value="Genomic_DNA"/>
</dbReference>
<protein>
    <submittedName>
        <fullName evidence="2">Uncharacterized protein</fullName>
    </submittedName>
</protein>
<dbReference type="Proteomes" id="UP000192634">
    <property type="component" value="Unassembled WGS sequence"/>
</dbReference>
<evidence type="ECO:0000313" key="2">
    <source>
        <dbReference type="EMBL" id="SMC93636.1"/>
    </source>
</evidence>
<accession>A0A1W2D8Y9</accession>
<proteinExistence type="predicted"/>
<feature type="region of interest" description="Disordered" evidence="1">
    <location>
        <begin position="22"/>
        <end position="46"/>
    </location>
</feature>
<dbReference type="AlphaFoldDB" id="A0A1W2D8Y9"/>